<evidence type="ECO:0000313" key="1">
    <source>
        <dbReference type="EMBL" id="SUZ91049.1"/>
    </source>
</evidence>
<proteinExistence type="predicted"/>
<protein>
    <submittedName>
        <fullName evidence="1">Uncharacterized protein</fullName>
    </submittedName>
</protein>
<dbReference type="AlphaFoldDB" id="A0A381RJD9"/>
<sequence length="22" mass="2640">MDYTVRNGIIIYIPKPYNEKDP</sequence>
<name>A0A381RJD9_9ZZZZ</name>
<reference evidence="1" key="1">
    <citation type="submission" date="2018-05" db="EMBL/GenBank/DDBJ databases">
        <authorList>
            <person name="Lanie J.A."/>
            <person name="Ng W.-L."/>
            <person name="Kazmierczak K.M."/>
            <person name="Andrzejewski T.M."/>
            <person name="Davidsen T.M."/>
            <person name="Wayne K.J."/>
            <person name="Tettelin H."/>
            <person name="Glass J.I."/>
            <person name="Rusch D."/>
            <person name="Podicherti R."/>
            <person name="Tsui H.-C.T."/>
            <person name="Winkler M.E."/>
        </authorList>
    </citation>
    <scope>NUCLEOTIDE SEQUENCE</scope>
</reference>
<dbReference type="EMBL" id="UINC01001943">
    <property type="protein sequence ID" value="SUZ91049.1"/>
    <property type="molecule type" value="Genomic_DNA"/>
</dbReference>
<feature type="non-terminal residue" evidence="1">
    <location>
        <position position="22"/>
    </location>
</feature>
<gene>
    <name evidence="1" type="ORF">METZ01_LOCUS43903</name>
</gene>
<accession>A0A381RJD9</accession>
<organism evidence="1">
    <name type="scientific">marine metagenome</name>
    <dbReference type="NCBI Taxonomy" id="408172"/>
    <lineage>
        <taxon>unclassified sequences</taxon>
        <taxon>metagenomes</taxon>
        <taxon>ecological metagenomes</taxon>
    </lineage>
</organism>